<feature type="domain" description="Pesticin C-terminal" evidence="4">
    <location>
        <begin position="526"/>
        <end position="669"/>
    </location>
</feature>
<evidence type="ECO:0000313" key="5">
    <source>
        <dbReference type="EMBL" id="EEO29604.1"/>
    </source>
</evidence>
<sequence>MNPNNPFGMEIDDDGLPKYSPDRKNIAAYHMYKLGLTDKLPDPEDTHTPFFRTPSYYAEKAQRERQAQAGLSPKVEGEPGRIDPEKPDSPDFFSKYPINGDEFDSDKKPTFQAPSTGQNPFSADTHDPYGQMGQTGQKEKDTAFGQQEGKGQNKEAFPLDTKAFGRQALGLIFGEMKPVVPTDGLDGGLQKQPFSGTGRMGEPQQYASPKEPVSPGTPDTSEKGVDWSGQVCPSASRTRPVELNRPMPLPVQGDESGNNMSLPLADEASRAIQGKSDMPDTPDMSARVSDLRNPAGYQTLELKSGEMEKDEGSWSSGLFPLLFFRPELIGKGDLSAGAIEAAGLTGMEAVPVQDAVYPEKEEAPVDHAADLGNETARGWMNEDASQSGTQQEAGALKDGDFSPDSLEAPSAGETAKRALGSAFANDNRANPGFAPMQVAILSPNQFKMLPGRREVPVEMTNSINSDLTRLNRGWAIGINFTVVSRFEGGSHPEPNIPISNKDLNEERRLIAEDRKNGTNKAQKMKWPNNSGVTVGCGFDLGQLASGEAGMATLRDYGFPESYVQKFAPYLGKKRVEADDFLKTHKLVLSQDEINTVNRLVMTQQAKDCIGRWDEQIALIRKTNPRAPFFHEMNSTQQTIVFSRHYHQGPGWYQKDSNKAVYNAMVDNDWPTVKRQLHGLINRSKPEWLKNRFRKEEIFLKKGSR</sequence>
<keyword evidence="1" id="KW-0929">Antimicrobial</keyword>
<dbReference type="CDD" id="cd16902">
    <property type="entry name" value="pesticin_lyz"/>
    <property type="match status" value="1"/>
</dbReference>
<organism evidence="5 6">
    <name type="scientific">Oxalobacter formigenes OXCC13</name>
    <dbReference type="NCBI Taxonomy" id="556269"/>
    <lineage>
        <taxon>Bacteria</taxon>
        <taxon>Pseudomonadati</taxon>
        <taxon>Pseudomonadota</taxon>
        <taxon>Betaproteobacteria</taxon>
        <taxon>Burkholderiales</taxon>
        <taxon>Oxalobacteraceae</taxon>
        <taxon>Oxalobacter</taxon>
    </lineage>
</organism>
<feature type="region of interest" description="Disordered" evidence="3">
    <location>
        <begin position="183"/>
        <end position="260"/>
    </location>
</feature>
<dbReference type="GO" id="GO:0042742">
    <property type="term" value="P:defense response to bacterium"/>
    <property type="evidence" value="ECO:0007669"/>
    <property type="project" value="UniProtKB-KW"/>
</dbReference>
<accession>C3X8S8</accession>
<feature type="compositionally biased region" description="Polar residues" evidence="3">
    <location>
        <begin position="112"/>
        <end position="122"/>
    </location>
</feature>
<keyword evidence="6" id="KW-1185">Reference proteome</keyword>
<keyword evidence="2" id="KW-0081">Bacteriolytic enzyme</keyword>
<reference evidence="5 6" key="1">
    <citation type="submission" date="2009-02" db="EMBL/GenBank/DDBJ databases">
        <title>The Genome Sequence of Oxalobacter formigenes OXCC13.</title>
        <authorList>
            <consortium name="The Broad Institute Genome Sequencing Platform"/>
            <person name="Ward D."/>
            <person name="Young S.K."/>
            <person name="Kodira C.D."/>
            <person name="Zeng Q."/>
            <person name="Koehrsen M."/>
            <person name="Alvarado L."/>
            <person name="Berlin A."/>
            <person name="Borenstein D."/>
            <person name="Chen Z."/>
            <person name="Engels R."/>
            <person name="Freedman E."/>
            <person name="Gellesch M."/>
            <person name="Goldberg J."/>
            <person name="Griggs A."/>
            <person name="Gujja S."/>
            <person name="Heiman D."/>
            <person name="Hepburn T."/>
            <person name="Howarth C."/>
            <person name="Jen D."/>
            <person name="Larson L."/>
            <person name="Lewis B."/>
            <person name="Mehta T."/>
            <person name="Park D."/>
            <person name="Pearson M."/>
            <person name="Roberts A."/>
            <person name="Saif S."/>
            <person name="Shea T."/>
            <person name="Shenoy N."/>
            <person name="Sisk P."/>
            <person name="Stolte C."/>
            <person name="Sykes S."/>
            <person name="Walk T."/>
            <person name="White J."/>
            <person name="Yandava C."/>
            <person name="Allison M.J."/>
            <person name="Lander E."/>
            <person name="Nusbaum C."/>
            <person name="Galagan J."/>
            <person name="Birren B."/>
        </authorList>
    </citation>
    <scope>NUCLEOTIDE SEQUENCE [LARGE SCALE GENOMIC DNA]</scope>
    <source>
        <strain evidence="5 6">OXCC13</strain>
    </source>
</reference>
<proteinExistence type="predicted"/>
<dbReference type="GO" id="GO:0031640">
    <property type="term" value="P:killing of cells of another organism"/>
    <property type="evidence" value="ECO:0007669"/>
    <property type="project" value="UniProtKB-KW"/>
</dbReference>
<dbReference type="InterPro" id="IPR023347">
    <property type="entry name" value="Lysozyme_dom_sf"/>
</dbReference>
<gene>
    <name evidence="5" type="ORF">OFBG_00632</name>
</gene>
<feature type="region of interest" description="Disordered" evidence="3">
    <location>
        <begin position="383"/>
        <end position="413"/>
    </location>
</feature>
<dbReference type="RefSeq" id="WP_005880207.1">
    <property type="nucleotide sequence ID" value="NZ_CP019430.1"/>
</dbReference>
<dbReference type="GO" id="GO:0003796">
    <property type="term" value="F:lysozyme activity"/>
    <property type="evidence" value="ECO:0007669"/>
    <property type="project" value="InterPro"/>
</dbReference>
<dbReference type="GeneID" id="77135457"/>
<evidence type="ECO:0000256" key="2">
    <source>
        <dbReference type="ARBA" id="ARBA00022638"/>
    </source>
</evidence>
<protein>
    <recommendedName>
        <fullName evidence="4">Pesticin C-terminal domain-containing protein</fullName>
    </recommendedName>
</protein>
<evidence type="ECO:0000259" key="4">
    <source>
        <dbReference type="Pfam" id="PF16754"/>
    </source>
</evidence>
<feature type="compositionally biased region" description="Basic and acidic residues" evidence="3">
    <location>
        <begin position="75"/>
        <end position="89"/>
    </location>
</feature>
<feature type="compositionally biased region" description="Polar residues" evidence="3">
    <location>
        <begin position="383"/>
        <end position="392"/>
    </location>
</feature>
<dbReference type="STRING" id="847.BRW83_1601"/>
<dbReference type="Proteomes" id="UP000005089">
    <property type="component" value="Unassembled WGS sequence"/>
</dbReference>
<evidence type="ECO:0000256" key="1">
    <source>
        <dbReference type="ARBA" id="ARBA00022529"/>
    </source>
</evidence>
<dbReference type="HOGENOM" id="CLU_391725_0_0_4"/>
<dbReference type="Gene3D" id="1.10.530.40">
    <property type="match status" value="1"/>
</dbReference>
<dbReference type="OrthoDB" id="1242806at2"/>
<name>C3X8S8_OXAFO</name>
<evidence type="ECO:0000313" key="6">
    <source>
        <dbReference type="Proteomes" id="UP000005089"/>
    </source>
</evidence>
<dbReference type="AlphaFoldDB" id="C3X8S8"/>
<dbReference type="InterPro" id="IPR031922">
    <property type="entry name" value="Pesticin_C"/>
</dbReference>
<feature type="region of interest" description="Disordered" evidence="3">
    <location>
        <begin position="56"/>
        <end position="160"/>
    </location>
</feature>
<dbReference type="EMBL" id="GG658170">
    <property type="protein sequence ID" value="EEO29604.1"/>
    <property type="molecule type" value="Genomic_DNA"/>
</dbReference>
<dbReference type="Pfam" id="PF16754">
    <property type="entry name" value="Pesticin"/>
    <property type="match status" value="1"/>
</dbReference>
<evidence type="ECO:0000256" key="3">
    <source>
        <dbReference type="SAM" id="MobiDB-lite"/>
    </source>
</evidence>